<feature type="chain" id="PRO_5023047109" description="Porin" evidence="1">
    <location>
        <begin position="23"/>
        <end position="355"/>
    </location>
</feature>
<organism evidence="2 3">
    <name type="scientific">Seonamhaeicola maritimus</name>
    <dbReference type="NCBI Taxonomy" id="2591822"/>
    <lineage>
        <taxon>Bacteria</taxon>
        <taxon>Pseudomonadati</taxon>
        <taxon>Bacteroidota</taxon>
        <taxon>Flavobacteriia</taxon>
        <taxon>Flavobacteriales</taxon>
        <taxon>Flavobacteriaceae</taxon>
    </lineage>
</organism>
<dbReference type="RefSeq" id="WP_147769645.1">
    <property type="nucleotide sequence ID" value="NZ_VRKQ01000018.1"/>
</dbReference>
<keyword evidence="1" id="KW-0732">Signal</keyword>
<dbReference type="OrthoDB" id="9807854at2"/>
<evidence type="ECO:0008006" key="4">
    <source>
        <dbReference type="Google" id="ProtNLM"/>
    </source>
</evidence>
<dbReference type="Pfam" id="PF07396">
    <property type="entry name" value="Porin_O_P"/>
    <property type="match status" value="1"/>
</dbReference>
<dbReference type="EMBL" id="VRKQ01000018">
    <property type="protein sequence ID" value="TXG35302.1"/>
    <property type="molecule type" value="Genomic_DNA"/>
</dbReference>
<sequence>MNKRFLLLFALITIFSVNNTFSQGCEGDEPVASASGEVDPYKPILFGYLQSQYDYNFDGDENENSFKFKRARIGVRGKVDEKFSYYFMLEASPFIGGDDQEEVYLMDAFVTYNADNWARISAGTYKQPFGLELVTPCHMLTTIERSVVIDQLVAPQRDFGLAVFGGNKYNKFNYAVALMNGRGLKFKDNNSKKDIIARATYKVTNFLTVGGNFRHGYPKLNNNEDSRTTYGGEFLAEFDKFKIQGEYIHDTGAYQAGTGGGCGIEPIDLDGLTSEGAYIMASYDVNEKFQPVFKYEYFDPDVDVKNNIEYLERMTLGVNYFFSKKVRLQLNYLANIETVVNVDNDALLGQIQVKF</sequence>
<evidence type="ECO:0000313" key="2">
    <source>
        <dbReference type="EMBL" id="TXG35302.1"/>
    </source>
</evidence>
<accession>A0A5C7GEI8</accession>
<dbReference type="PROSITE" id="PS51257">
    <property type="entry name" value="PROKAR_LIPOPROTEIN"/>
    <property type="match status" value="1"/>
</dbReference>
<comment type="caution">
    <text evidence="2">The sequence shown here is derived from an EMBL/GenBank/DDBJ whole genome shotgun (WGS) entry which is preliminary data.</text>
</comment>
<dbReference type="Gene3D" id="2.40.160.10">
    <property type="entry name" value="Porin"/>
    <property type="match status" value="1"/>
</dbReference>
<feature type="signal peptide" evidence="1">
    <location>
        <begin position="1"/>
        <end position="22"/>
    </location>
</feature>
<dbReference type="AlphaFoldDB" id="A0A5C7GEI8"/>
<evidence type="ECO:0000256" key="1">
    <source>
        <dbReference type="SAM" id="SignalP"/>
    </source>
</evidence>
<proteinExistence type="predicted"/>
<keyword evidence="3" id="KW-1185">Reference proteome</keyword>
<name>A0A5C7GEI8_9FLAO</name>
<dbReference type="InterPro" id="IPR010870">
    <property type="entry name" value="Porin_O/P"/>
</dbReference>
<protein>
    <recommendedName>
        <fullName evidence="4">Porin</fullName>
    </recommendedName>
</protein>
<dbReference type="InterPro" id="IPR023614">
    <property type="entry name" value="Porin_dom_sf"/>
</dbReference>
<dbReference type="Proteomes" id="UP000321080">
    <property type="component" value="Unassembled WGS sequence"/>
</dbReference>
<evidence type="ECO:0000313" key="3">
    <source>
        <dbReference type="Proteomes" id="UP000321080"/>
    </source>
</evidence>
<dbReference type="SUPFAM" id="SSF56935">
    <property type="entry name" value="Porins"/>
    <property type="match status" value="1"/>
</dbReference>
<reference evidence="2 3" key="1">
    <citation type="submission" date="2019-08" db="EMBL/GenBank/DDBJ databases">
        <title>Seonamhaeicola sediminis sp. nov., isolated from marine sediment.</title>
        <authorList>
            <person name="Cao W.R."/>
        </authorList>
    </citation>
    <scope>NUCLEOTIDE SEQUENCE [LARGE SCALE GENOMIC DNA]</scope>
    <source>
        <strain evidence="2 3">1505</strain>
    </source>
</reference>
<gene>
    <name evidence="2" type="ORF">FUA22_16265</name>
</gene>